<feature type="signal peptide" evidence="1">
    <location>
        <begin position="1"/>
        <end position="17"/>
    </location>
</feature>
<sequence>MKLTVATVLTLAAVALAYPAVDKSAPAKRQNAGDQIDVSVPSMTDASGNVVPFNAQNVHKDATAKGI</sequence>
<evidence type="ECO:0000256" key="1">
    <source>
        <dbReference type="SAM" id="SignalP"/>
    </source>
</evidence>
<proteinExistence type="predicted"/>
<feature type="chain" id="PRO_5003435709" evidence="1">
    <location>
        <begin position="18"/>
        <end position="67"/>
    </location>
</feature>
<organism evidence="2 3">
    <name type="scientific">Thermothelomyces thermophilus (strain ATCC 42464 / BCRC 31852 / DSM 1799)</name>
    <name type="common">Sporotrichum thermophile</name>
    <dbReference type="NCBI Taxonomy" id="573729"/>
    <lineage>
        <taxon>Eukaryota</taxon>
        <taxon>Fungi</taxon>
        <taxon>Dikarya</taxon>
        <taxon>Ascomycota</taxon>
        <taxon>Pezizomycotina</taxon>
        <taxon>Sordariomycetes</taxon>
        <taxon>Sordariomycetidae</taxon>
        <taxon>Sordariales</taxon>
        <taxon>Chaetomiaceae</taxon>
        <taxon>Thermothelomyces</taxon>
    </lineage>
</organism>
<dbReference type="OrthoDB" id="4835952at2759"/>
<evidence type="ECO:0000313" key="3">
    <source>
        <dbReference type="Proteomes" id="UP000007322"/>
    </source>
</evidence>
<keyword evidence="1" id="KW-0732">Signal</keyword>
<keyword evidence="3" id="KW-1185">Reference proteome</keyword>
<gene>
    <name evidence="2" type="ORF">MYCTH_2315913</name>
</gene>
<dbReference type="GeneID" id="11510923"/>
<dbReference type="InParanoid" id="G2QK12"/>
<evidence type="ECO:0000313" key="2">
    <source>
        <dbReference type="EMBL" id="AEO59918.1"/>
    </source>
</evidence>
<dbReference type="Proteomes" id="UP000007322">
    <property type="component" value="Chromosome 5"/>
</dbReference>
<dbReference type="KEGG" id="mtm:MYCTH_2315913"/>
<reference evidence="2 3" key="1">
    <citation type="journal article" date="2011" name="Nat. Biotechnol.">
        <title>Comparative genomic analysis of the thermophilic biomass-degrading fungi Myceliophthora thermophila and Thielavia terrestris.</title>
        <authorList>
            <person name="Berka R.M."/>
            <person name="Grigoriev I.V."/>
            <person name="Otillar R."/>
            <person name="Salamov A."/>
            <person name="Grimwood J."/>
            <person name="Reid I."/>
            <person name="Ishmael N."/>
            <person name="John T."/>
            <person name="Darmond C."/>
            <person name="Moisan M.-C."/>
            <person name="Henrissat B."/>
            <person name="Coutinho P.M."/>
            <person name="Lombard V."/>
            <person name="Natvig D.O."/>
            <person name="Lindquist E."/>
            <person name="Schmutz J."/>
            <person name="Lucas S."/>
            <person name="Harris P."/>
            <person name="Powlowski J."/>
            <person name="Bellemare A."/>
            <person name="Taylor D."/>
            <person name="Butler G."/>
            <person name="de Vries R.P."/>
            <person name="Allijn I.E."/>
            <person name="van den Brink J."/>
            <person name="Ushinsky S."/>
            <person name="Storms R."/>
            <person name="Powell A.J."/>
            <person name="Paulsen I.T."/>
            <person name="Elbourne L.D.H."/>
            <person name="Baker S.E."/>
            <person name="Magnuson J."/>
            <person name="LaBoissiere S."/>
            <person name="Clutterbuck A.J."/>
            <person name="Martinez D."/>
            <person name="Wogulis M."/>
            <person name="de Leon A.L."/>
            <person name="Rey M.W."/>
            <person name="Tsang A."/>
        </authorList>
    </citation>
    <scope>NUCLEOTIDE SEQUENCE [LARGE SCALE GENOMIC DNA]</scope>
    <source>
        <strain evidence="3">ATCC 42464 / BCRC 31852 / DSM 1799</strain>
    </source>
</reference>
<dbReference type="VEuPathDB" id="FungiDB:MYCTH_2315913"/>
<dbReference type="eggNOG" id="ENOG502RJKT">
    <property type="taxonomic scope" value="Eukaryota"/>
</dbReference>
<accession>G2QK12</accession>
<dbReference type="OMA" id="VAMAYPT"/>
<dbReference type="RefSeq" id="XP_003665163.1">
    <property type="nucleotide sequence ID" value="XM_003665115.1"/>
</dbReference>
<protein>
    <submittedName>
        <fullName evidence="2">Uncharacterized protein</fullName>
    </submittedName>
</protein>
<name>G2QK12_THET4</name>
<dbReference type="HOGENOM" id="CLU_188547_3_1_1"/>
<dbReference type="AlphaFoldDB" id="G2QK12"/>
<dbReference type="EMBL" id="CP003006">
    <property type="protein sequence ID" value="AEO59918.1"/>
    <property type="molecule type" value="Genomic_DNA"/>
</dbReference>